<accession>B0CFZ5</accession>
<protein>
    <submittedName>
        <fullName evidence="1">Uncharacterized protein</fullName>
    </submittedName>
</protein>
<proteinExistence type="predicted"/>
<dbReference type="EMBL" id="CP000828">
    <property type="protein sequence ID" value="ABW29442.1"/>
    <property type="molecule type" value="Genomic_DNA"/>
</dbReference>
<dbReference type="AlphaFoldDB" id="B0CFZ5"/>
<dbReference type="OrthoDB" id="428042at2"/>
<keyword evidence="2" id="KW-1185">Reference proteome</keyword>
<evidence type="ECO:0000313" key="2">
    <source>
        <dbReference type="Proteomes" id="UP000000268"/>
    </source>
</evidence>
<dbReference type="RefSeq" id="WP_012164757.1">
    <property type="nucleotide sequence ID" value="NC_009925.1"/>
</dbReference>
<dbReference type="HOGENOM" id="CLU_163218_0_0_3"/>
<dbReference type="KEGG" id="amr:AM1_4465"/>
<evidence type="ECO:0000313" key="1">
    <source>
        <dbReference type="EMBL" id="ABW29442.1"/>
    </source>
</evidence>
<sequence length="117" mass="13474">MNSWKYLTVREFLEGYNWSGESILQADPIPEASESIAWQRQTVQTFFSQFNWTGRLIEKPMMVATAPSFSTRLNVQAFFQHFIWEGQPNIAAMPSIPSSSPITLEDDLNLNDFSDMF</sequence>
<name>B0CFZ5_ACAM1</name>
<dbReference type="Proteomes" id="UP000000268">
    <property type="component" value="Chromosome"/>
</dbReference>
<reference evidence="1 2" key="1">
    <citation type="journal article" date="2008" name="Proc. Natl. Acad. Sci. U.S.A.">
        <title>Niche adaptation and genome expansion in the chlorophyll d-producing cyanobacterium Acaryochloris marina.</title>
        <authorList>
            <person name="Swingley W.D."/>
            <person name="Chen M."/>
            <person name="Cheung P.C."/>
            <person name="Conrad A.L."/>
            <person name="Dejesa L.C."/>
            <person name="Hao J."/>
            <person name="Honchak B.M."/>
            <person name="Karbach L.E."/>
            <person name="Kurdoglu A."/>
            <person name="Lahiri S."/>
            <person name="Mastrian S.D."/>
            <person name="Miyashita H."/>
            <person name="Page L."/>
            <person name="Ramakrishna P."/>
            <person name="Satoh S."/>
            <person name="Sattley W.M."/>
            <person name="Shimada Y."/>
            <person name="Taylor H.L."/>
            <person name="Tomo T."/>
            <person name="Tsuchiya T."/>
            <person name="Wang Z.T."/>
            <person name="Raymond J."/>
            <person name="Mimuro M."/>
            <person name="Blankenship R.E."/>
            <person name="Touchman J.W."/>
        </authorList>
    </citation>
    <scope>NUCLEOTIDE SEQUENCE [LARGE SCALE GENOMIC DNA]</scope>
    <source>
        <strain evidence="2">MBIC 11017</strain>
    </source>
</reference>
<organism evidence="1 2">
    <name type="scientific">Acaryochloris marina (strain MBIC 11017)</name>
    <dbReference type="NCBI Taxonomy" id="329726"/>
    <lineage>
        <taxon>Bacteria</taxon>
        <taxon>Bacillati</taxon>
        <taxon>Cyanobacteriota</taxon>
        <taxon>Cyanophyceae</taxon>
        <taxon>Acaryochloridales</taxon>
        <taxon>Acaryochloridaceae</taxon>
        <taxon>Acaryochloris</taxon>
    </lineage>
</organism>
<dbReference type="STRING" id="329726.AM1_4465"/>
<gene>
    <name evidence="1" type="ordered locus">AM1_4465</name>
</gene>